<feature type="active site" evidence="1">
    <location>
        <position position="396"/>
    </location>
</feature>
<dbReference type="InterPro" id="IPR027065">
    <property type="entry name" value="Lon_Prtase"/>
</dbReference>
<accession>A0ABY7AP90</accession>
<comment type="similarity">
    <text evidence="1">Belongs to the peptidase S16 family.</text>
</comment>
<reference evidence="3" key="1">
    <citation type="submission" date="2022-10" db="EMBL/GenBank/DDBJ databases">
        <title>Catenovulum adriacola sp. nov. isolated in the Harbour of Susak.</title>
        <authorList>
            <person name="Schoch T."/>
            <person name="Reich S.J."/>
            <person name="Stoeferle S."/>
            <person name="Flaiz M."/>
            <person name="Kazda M."/>
            <person name="Riedel C.U."/>
            <person name="Duerre P."/>
        </authorList>
    </citation>
    <scope>NUCLEOTIDE SEQUENCE</scope>
    <source>
        <strain evidence="3">TS8</strain>
    </source>
</reference>
<dbReference type="SUPFAM" id="SSF54211">
    <property type="entry name" value="Ribosomal protein S5 domain 2-like"/>
    <property type="match status" value="1"/>
</dbReference>
<keyword evidence="1" id="KW-0645">Protease</keyword>
<dbReference type="PROSITE" id="PS51786">
    <property type="entry name" value="LON_PROTEOLYTIC"/>
    <property type="match status" value="1"/>
</dbReference>
<evidence type="ECO:0000313" key="3">
    <source>
        <dbReference type="EMBL" id="WAJ71388.1"/>
    </source>
</evidence>
<dbReference type="Gene3D" id="3.30.230.10">
    <property type="match status" value="1"/>
</dbReference>
<keyword evidence="1" id="KW-0720">Serine protease</keyword>
<feature type="domain" description="Lon proteolytic" evidence="2">
    <location>
        <begin position="306"/>
        <end position="501"/>
    </location>
</feature>
<protein>
    <recommendedName>
        <fullName evidence="1">endopeptidase La</fullName>
        <ecNumber evidence="1">3.4.21.53</ecNumber>
    </recommendedName>
</protein>
<gene>
    <name evidence="3" type="ORF">OLW01_06215</name>
</gene>
<sequence length="544" mass="61043">MTTTSTLLTPEQLTLHSKIDNMQLAYKTAELNPYLLLPQLSQFVSRVIQADFDVYMLATHYPVKDYLGWLGLSFFAPKQTASDELLGYFATEPNHRVAFKPGLLFTTNNQTILIDANDLLQDSKLLDIVGKVIRNRHLSSRWLMTEDTSNVTHNKYRHQKLKFDKQIIITGDYEAIQNVKFILPSLSKLTCDEITEADQITELKIETVTAFNHFMTYYISQHKLEIDLSIEQTQNILWALARLIEEQSWFSLDLSYLKRLLSRLPKHFIASDVELAVQDINGFNSSSRLYNFEQILKNTIKVDFSGEVIGQINGLTVVETALAEFGEPSRITANIFVGEGDIGDIERKSDLGGNIHAKAMMILSSFVARVFAKNIPLPISSNIVFEQSYHEIDGDSASLAELYALLSAISNVPIKQNVALTGAIDQLGNVLAVGGIDLKIEGYYVLAKLKSPSQVHHVIIPHANIGHLNLSSEILNAVSQGSLQIHAIKHVNEAAHLLTGLPAESETEVSLFDKVREELEHYGQELEHSRSFFKKLALFFRKSG</sequence>
<dbReference type="EC" id="3.4.21.53" evidence="1"/>
<keyword evidence="1" id="KW-0378">Hydrolase</keyword>
<feature type="active site" evidence="1">
    <location>
        <position position="439"/>
    </location>
</feature>
<proteinExistence type="inferred from homology"/>
<dbReference type="InterPro" id="IPR008269">
    <property type="entry name" value="Lon_proteolytic"/>
</dbReference>
<dbReference type="Pfam" id="PF05362">
    <property type="entry name" value="Lon_C"/>
    <property type="match status" value="1"/>
</dbReference>
<dbReference type="PANTHER" id="PTHR10046">
    <property type="entry name" value="ATP DEPENDENT LON PROTEASE FAMILY MEMBER"/>
    <property type="match status" value="1"/>
</dbReference>
<dbReference type="RefSeq" id="WP_268075867.1">
    <property type="nucleotide sequence ID" value="NZ_CP109965.1"/>
</dbReference>
<evidence type="ECO:0000259" key="2">
    <source>
        <dbReference type="PROSITE" id="PS51786"/>
    </source>
</evidence>
<dbReference type="InterPro" id="IPR014721">
    <property type="entry name" value="Ribsml_uS5_D2-typ_fold_subgr"/>
</dbReference>
<name>A0ABY7AP90_9ALTE</name>
<dbReference type="Proteomes" id="UP001163726">
    <property type="component" value="Chromosome"/>
</dbReference>
<evidence type="ECO:0000256" key="1">
    <source>
        <dbReference type="PROSITE-ProRule" id="PRU01122"/>
    </source>
</evidence>
<keyword evidence="4" id="KW-1185">Reference proteome</keyword>
<evidence type="ECO:0000313" key="4">
    <source>
        <dbReference type="Proteomes" id="UP001163726"/>
    </source>
</evidence>
<dbReference type="PRINTS" id="PR00830">
    <property type="entry name" value="ENDOLAPTASE"/>
</dbReference>
<organism evidence="3 4">
    <name type="scientific">Catenovulum adriaticum</name>
    <dbReference type="NCBI Taxonomy" id="2984846"/>
    <lineage>
        <taxon>Bacteria</taxon>
        <taxon>Pseudomonadati</taxon>
        <taxon>Pseudomonadota</taxon>
        <taxon>Gammaproteobacteria</taxon>
        <taxon>Alteromonadales</taxon>
        <taxon>Alteromonadaceae</taxon>
        <taxon>Catenovulum</taxon>
    </lineage>
</organism>
<dbReference type="EMBL" id="CP109965">
    <property type="protein sequence ID" value="WAJ71388.1"/>
    <property type="molecule type" value="Genomic_DNA"/>
</dbReference>
<comment type="catalytic activity">
    <reaction evidence="1">
        <text>Hydrolysis of proteins in presence of ATP.</text>
        <dbReference type="EC" id="3.4.21.53"/>
    </reaction>
</comment>
<dbReference type="InterPro" id="IPR020568">
    <property type="entry name" value="Ribosomal_Su5_D2-typ_SF"/>
</dbReference>